<feature type="transmembrane region" description="Helical" evidence="9">
    <location>
        <begin position="125"/>
        <end position="147"/>
    </location>
</feature>
<evidence type="ECO:0000256" key="5">
    <source>
        <dbReference type="ARBA" id="ARBA00022592"/>
    </source>
</evidence>
<dbReference type="EMBL" id="DTAK01000025">
    <property type="protein sequence ID" value="HGU59378.1"/>
    <property type="molecule type" value="Genomic_DNA"/>
</dbReference>
<dbReference type="PANTHER" id="PTHR11101:SF80">
    <property type="entry name" value="PHOSPHATE TRANSPORTER"/>
    <property type="match status" value="1"/>
</dbReference>
<comment type="similarity">
    <text evidence="3">Belongs to the inorganic phosphate transporter (PiT) (TC 2.A.20) family.</text>
</comment>
<evidence type="ECO:0000256" key="8">
    <source>
        <dbReference type="ARBA" id="ARBA00023136"/>
    </source>
</evidence>
<feature type="transmembrane region" description="Helical" evidence="9">
    <location>
        <begin position="37"/>
        <end position="54"/>
    </location>
</feature>
<dbReference type="GO" id="GO:0035435">
    <property type="term" value="P:phosphate ion transmembrane transport"/>
    <property type="evidence" value="ECO:0007669"/>
    <property type="project" value="TreeGrafter"/>
</dbReference>
<reference evidence="11" key="1">
    <citation type="journal article" date="2020" name="mSystems">
        <title>Genome- and Community-Level Interaction Insights into Carbon Utilization and Element Cycling Functions of Hydrothermarchaeota in Hydrothermal Sediment.</title>
        <authorList>
            <person name="Zhou Z."/>
            <person name="Liu Y."/>
            <person name="Xu W."/>
            <person name="Pan J."/>
            <person name="Luo Z.H."/>
            <person name="Li M."/>
        </authorList>
    </citation>
    <scope>NUCLEOTIDE SEQUENCE [LARGE SCALE GENOMIC DNA]</scope>
    <source>
        <strain evidence="11">SpSt-62</strain>
        <strain evidence="10">SpSt-97</strain>
    </source>
</reference>
<keyword evidence="6 9" id="KW-0812">Transmembrane</keyword>
<dbReference type="PANTHER" id="PTHR11101">
    <property type="entry name" value="PHOSPHATE TRANSPORTER"/>
    <property type="match status" value="1"/>
</dbReference>
<evidence type="ECO:0000256" key="9">
    <source>
        <dbReference type="SAM" id="Phobius"/>
    </source>
</evidence>
<sequence>MIEFAIILACVFIAFSIGSNDTSNAFGISIGCGLLKFNTAIFLLLIFVFLGILLQGDAVMRTVGKELVGLSKKSLSISLIMASIIIVVSNWRRYPLSSHQVIIGSLTGSSLALGLDVNVSTLIKIILSWIISPISALFLSVVIYTAFERILKRTSLLLTQKLFSILLLISALLIAYNTGANELATAIGSVVYYGILSPFQASLIGSVSLFLGAYALSHRVIETIGKKITPLDIFSGFSAQFGAGLSVLLFTIMGMPVSTTYCIVGAVFGIGVLKGAQTVRSDLIKRIAIGWVTAPTLSFIVCYALGKIV</sequence>
<evidence type="ECO:0000313" key="11">
    <source>
        <dbReference type="EMBL" id="HGU59378.1"/>
    </source>
</evidence>
<keyword evidence="5" id="KW-0592">Phosphate transport</keyword>
<feature type="transmembrane region" description="Helical" evidence="9">
    <location>
        <begin position="75"/>
        <end position="91"/>
    </location>
</feature>
<feature type="transmembrane region" description="Helical" evidence="9">
    <location>
        <begin position="190"/>
        <end position="216"/>
    </location>
</feature>
<evidence type="ECO:0000256" key="3">
    <source>
        <dbReference type="ARBA" id="ARBA00009916"/>
    </source>
</evidence>
<comment type="subcellular location">
    <subcellularLocation>
        <location evidence="2">Membrane</location>
        <topology evidence="2">Multi-pass membrane protein</topology>
    </subcellularLocation>
</comment>
<protein>
    <submittedName>
        <fullName evidence="11">Inorganic phosphate transporter</fullName>
    </submittedName>
</protein>
<evidence type="ECO:0000256" key="1">
    <source>
        <dbReference type="ARBA" id="ARBA00001981"/>
    </source>
</evidence>
<dbReference type="Pfam" id="PF01384">
    <property type="entry name" value="PHO4"/>
    <property type="match status" value="1"/>
</dbReference>
<feature type="transmembrane region" description="Helical" evidence="9">
    <location>
        <begin position="159"/>
        <end position="178"/>
    </location>
</feature>
<evidence type="ECO:0000313" key="10">
    <source>
        <dbReference type="EMBL" id="HGE66444.1"/>
    </source>
</evidence>
<organism evidence="11">
    <name type="scientific">Geoglobus ahangari</name>
    <dbReference type="NCBI Taxonomy" id="113653"/>
    <lineage>
        <taxon>Archaea</taxon>
        <taxon>Methanobacteriati</taxon>
        <taxon>Methanobacteriota</taxon>
        <taxon>Archaeoglobi</taxon>
        <taxon>Archaeoglobales</taxon>
        <taxon>Archaeoglobaceae</taxon>
        <taxon>Geoglobus</taxon>
    </lineage>
</organism>
<keyword evidence="8 9" id="KW-0472">Membrane</keyword>
<dbReference type="AlphaFoldDB" id="A0A7C4W3L0"/>
<evidence type="ECO:0000256" key="6">
    <source>
        <dbReference type="ARBA" id="ARBA00022692"/>
    </source>
</evidence>
<dbReference type="GO" id="GO:0005315">
    <property type="term" value="F:phosphate transmembrane transporter activity"/>
    <property type="evidence" value="ECO:0007669"/>
    <property type="project" value="InterPro"/>
</dbReference>
<evidence type="ECO:0000256" key="4">
    <source>
        <dbReference type="ARBA" id="ARBA00022448"/>
    </source>
</evidence>
<dbReference type="GO" id="GO:0016020">
    <property type="term" value="C:membrane"/>
    <property type="evidence" value="ECO:0007669"/>
    <property type="project" value="UniProtKB-SubCell"/>
</dbReference>
<evidence type="ECO:0000256" key="7">
    <source>
        <dbReference type="ARBA" id="ARBA00022989"/>
    </source>
</evidence>
<proteinExistence type="inferred from homology"/>
<dbReference type="EMBL" id="DTPI01000030">
    <property type="protein sequence ID" value="HGE66444.1"/>
    <property type="molecule type" value="Genomic_DNA"/>
</dbReference>
<evidence type="ECO:0000256" key="2">
    <source>
        <dbReference type="ARBA" id="ARBA00004141"/>
    </source>
</evidence>
<gene>
    <name evidence="11" type="ORF">ENT89_04240</name>
    <name evidence="10" type="ORF">ENX77_04915</name>
</gene>
<comment type="caution">
    <text evidence="11">The sequence shown here is derived from an EMBL/GenBank/DDBJ whole genome shotgun (WGS) entry which is preliminary data.</text>
</comment>
<comment type="function">
    <text evidence="1">Potential transporter for phosphate.</text>
</comment>
<feature type="transmembrane region" description="Helical" evidence="9">
    <location>
        <begin position="228"/>
        <end position="252"/>
    </location>
</feature>
<keyword evidence="4" id="KW-0813">Transport</keyword>
<accession>A0A7C4W3L0</accession>
<keyword evidence="7 9" id="KW-1133">Transmembrane helix</keyword>
<feature type="transmembrane region" description="Helical" evidence="9">
    <location>
        <begin position="288"/>
        <end position="306"/>
    </location>
</feature>
<dbReference type="InterPro" id="IPR001204">
    <property type="entry name" value="Phos_transporter"/>
</dbReference>
<name>A0A7C4W3L0_9EURY</name>